<sequence length="59" mass="6898">MANGHHFAEIGDYTARQLLLFYEKSLIRRRQERAERTIDVSYGFNSGKETQSYIDELTA</sequence>
<dbReference type="EMBL" id="AE017143">
    <property type="protein sequence ID" value="AAP95134.1"/>
    <property type="molecule type" value="Genomic_DNA"/>
</dbReference>
<accession>Q7VPE7</accession>
<name>Q7VPE7_HAEDU</name>
<keyword evidence="2" id="KW-1185">Reference proteome</keyword>
<organism evidence="1 2">
    <name type="scientific">Haemophilus ducreyi (strain 35000HP / ATCC 700724)</name>
    <dbReference type="NCBI Taxonomy" id="233412"/>
    <lineage>
        <taxon>Bacteria</taxon>
        <taxon>Pseudomonadati</taxon>
        <taxon>Pseudomonadota</taxon>
        <taxon>Gammaproteobacteria</taxon>
        <taxon>Pasteurellales</taxon>
        <taxon>Pasteurellaceae</taxon>
        <taxon>Haemophilus</taxon>
    </lineage>
</organism>
<evidence type="ECO:0000313" key="1">
    <source>
        <dbReference type="EMBL" id="AAP95134.1"/>
    </source>
</evidence>
<reference evidence="2" key="1">
    <citation type="submission" date="2003-06" db="EMBL/GenBank/DDBJ databases">
        <title>The complete genome sequence of Haemophilus ducreyi.</title>
        <authorList>
            <person name="Munson R.S. Jr."/>
            <person name="Ray W.C."/>
            <person name="Mahairas G."/>
            <person name="Sabo P."/>
            <person name="Mungur R."/>
            <person name="Johnson L."/>
            <person name="Nguyen D."/>
            <person name="Wang J."/>
            <person name="Forst C."/>
            <person name="Hood L."/>
        </authorList>
    </citation>
    <scope>NUCLEOTIDE SEQUENCE [LARGE SCALE GENOMIC DNA]</scope>
    <source>
        <strain evidence="2">35000HP / ATCC 700724</strain>
    </source>
</reference>
<proteinExistence type="predicted"/>
<dbReference type="KEGG" id="hdu:HD_0138"/>
<evidence type="ECO:0000313" key="2">
    <source>
        <dbReference type="Proteomes" id="UP000001022"/>
    </source>
</evidence>
<dbReference type="eggNOG" id="ENOG5031K3D">
    <property type="taxonomic scope" value="Bacteria"/>
</dbReference>
<protein>
    <submittedName>
        <fullName evidence="1">Uncharacterized protein</fullName>
    </submittedName>
</protein>
<dbReference type="Proteomes" id="UP000001022">
    <property type="component" value="Chromosome"/>
</dbReference>
<gene>
    <name evidence="1" type="ordered locus">HD_0138</name>
</gene>
<dbReference type="STRING" id="233412.HD_0138"/>
<dbReference type="HOGENOM" id="CLU_2954073_0_0_6"/>
<dbReference type="AlphaFoldDB" id="Q7VPE7"/>
<dbReference type="RefSeq" id="WP_010944188.1">
    <property type="nucleotide sequence ID" value="NC_002940.2"/>
</dbReference>